<keyword evidence="2" id="KW-1185">Reference proteome</keyword>
<accession>A0ACB1AC58</accession>
<proteinExistence type="predicted"/>
<reference evidence="1" key="1">
    <citation type="submission" date="2023-11" db="EMBL/GenBank/DDBJ databases">
        <authorList>
            <person name="Poullet M."/>
        </authorList>
    </citation>
    <scope>NUCLEOTIDE SEQUENCE</scope>
    <source>
        <strain evidence="1">E1834</strain>
    </source>
</reference>
<dbReference type="EMBL" id="CAVMJV010000076">
    <property type="protein sequence ID" value="CAK5089104.1"/>
    <property type="molecule type" value="Genomic_DNA"/>
</dbReference>
<comment type="caution">
    <text evidence="1">The sequence shown here is derived from an EMBL/GenBank/DDBJ whole genome shotgun (WGS) entry which is preliminary data.</text>
</comment>
<sequence>MINLRYCSKLCQVQLDCDKGGYTDPQNCEQYSNSCRGTSDLTAGEWPGDISTSKLQPGIKCFWRIHPQHSNQSVQLIFDRLNFPCKEACTSYLEVKYNAEKIATGARLCCDLPTNIISEVGTEVILILRTDEKLNSEFDGFQLSFKSDGWTTWGNWTECSATCGACGQRKRIRYCLSGSGKCKGSDYEVERCAFSPCPLPVEVSRCNGRLVMPCELMEELEFGTALNYVSLRHHNGESLDLNGISSSMLDSNIQLEGDNHDIIHNLLLPRFKNENIITRYRRLTAVRQQRYSRGSKAEKQLCEKRFTYHCPTTLLTISLDFLVERNKREINDIHNELTHDSRHPCCAGYKLENDTCIKMRGLVS</sequence>
<name>A0ACB1AC58_MELEN</name>
<evidence type="ECO:0000313" key="1">
    <source>
        <dbReference type="EMBL" id="CAK5089104.1"/>
    </source>
</evidence>
<gene>
    <name evidence="1" type="ORF">MENTE1834_LOCUS36801</name>
</gene>
<evidence type="ECO:0000313" key="2">
    <source>
        <dbReference type="Proteomes" id="UP001497535"/>
    </source>
</evidence>
<dbReference type="Proteomes" id="UP001497535">
    <property type="component" value="Unassembled WGS sequence"/>
</dbReference>
<protein>
    <submittedName>
        <fullName evidence="1">Uncharacterized protein</fullName>
    </submittedName>
</protein>
<organism evidence="1 2">
    <name type="scientific">Meloidogyne enterolobii</name>
    <name type="common">Root-knot nematode worm</name>
    <name type="synonym">Meloidogyne mayaguensis</name>
    <dbReference type="NCBI Taxonomy" id="390850"/>
    <lineage>
        <taxon>Eukaryota</taxon>
        <taxon>Metazoa</taxon>
        <taxon>Ecdysozoa</taxon>
        <taxon>Nematoda</taxon>
        <taxon>Chromadorea</taxon>
        <taxon>Rhabditida</taxon>
        <taxon>Tylenchina</taxon>
        <taxon>Tylenchomorpha</taxon>
        <taxon>Tylenchoidea</taxon>
        <taxon>Meloidogynidae</taxon>
        <taxon>Meloidogyninae</taxon>
        <taxon>Meloidogyne</taxon>
    </lineage>
</organism>